<gene>
    <name evidence="3" type="ORF">LSTR_LSTR005907</name>
</gene>
<feature type="chain" id="PRO_5019832099" evidence="2">
    <location>
        <begin position="24"/>
        <end position="180"/>
    </location>
</feature>
<dbReference type="InParanoid" id="A0A482WGU3"/>
<evidence type="ECO:0000256" key="1">
    <source>
        <dbReference type="SAM" id="MobiDB-lite"/>
    </source>
</evidence>
<dbReference type="Proteomes" id="UP000291343">
    <property type="component" value="Unassembled WGS sequence"/>
</dbReference>
<dbReference type="EMBL" id="QKKF02036096">
    <property type="protein sequence ID" value="RZF32714.1"/>
    <property type="molecule type" value="Genomic_DNA"/>
</dbReference>
<feature type="signal peptide" evidence="2">
    <location>
        <begin position="1"/>
        <end position="23"/>
    </location>
</feature>
<accession>A0A482WGU3</accession>
<feature type="region of interest" description="Disordered" evidence="1">
    <location>
        <begin position="60"/>
        <end position="106"/>
    </location>
</feature>
<sequence length="180" mass="20313">MPIMARPILILEPVLLPVIFLDAKENQMQCSVVEWAMPIIGPHCSDGIFLQGATIRGMLQNDEEGEDEKKEEEEEEEERGEEEVEEKEEEEEEEEEGRGENMKKVKKNIRLQGAIGGGSKRRICLIHGPAGNFVKDSYITGKFLTDLTSPPARRPPPQLKIRAESRDSLLPSTKIFPTMI</sequence>
<keyword evidence="2" id="KW-0732">Signal</keyword>
<dbReference type="AlphaFoldDB" id="A0A482WGU3"/>
<keyword evidence="4" id="KW-1185">Reference proteome</keyword>
<comment type="caution">
    <text evidence="3">The sequence shown here is derived from an EMBL/GenBank/DDBJ whole genome shotgun (WGS) entry which is preliminary data.</text>
</comment>
<proteinExistence type="predicted"/>
<reference evidence="3 4" key="1">
    <citation type="journal article" date="2017" name="Gigascience">
        <title>Genome sequence of the small brown planthopper, Laodelphax striatellus.</title>
        <authorList>
            <person name="Zhu J."/>
            <person name="Jiang F."/>
            <person name="Wang X."/>
            <person name="Yang P."/>
            <person name="Bao Y."/>
            <person name="Zhao W."/>
            <person name="Wang W."/>
            <person name="Lu H."/>
            <person name="Wang Q."/>
            <person name="Cui N."/>
            <person name="Li J."/>
            <person name="Chen X."/>
            <person name="Luo L."/>
            <person name="Yu J."/>
            <person name="Kang L."/>
            <person name="Cui F."/>
        </authorList>
    </citation>
    <scope>NUCLEOTIDE SEQUENCE [LARGE SCALE GENOMIC DNA]</scope>
    <source>
        <strain evidence="3">Lst14</strain>
    </source>
</reference>
<protein>
    <submittedName>
        <fullName evidence="3">Uncharacterized protein</fullName>
    </submittedName>
</protein>
<feature type="compositionally biased region" description="Acidic residues" evidence="1">
    <location>
        <begin position="61"/>
        <end position="97"/>
    </location>
</feature>
<name>A0A482WGU3_LAOST</name>
<evidence type="ECO:0000256" key="2">
    <source>
        <dbReference type="SAM" id="SignalP"/>
    </source>
</evidence>
<organism evidence="3 4">
    <name type="scientific">Laodelphax striatellus</name>
    <name type="common">Small brown planthopper</name>
    <name type="synonym">Delphax striatella</name>
    <dbReference type="NCBI Taxonomy" id="195883"/>
    <lineage>
        <taxon>Eukaryota</taxon>
        <taxon>Metazoa</taxon>
        <taxon>Ecdysozoa</taxon>
        <taxon>Arthropoda</taxon>
        <taxon>Hexapoda</taxon>
        <taxon>Insecta</taxon>
        <taxon>Pterygota</taxon>
        <taxon>Neoptera</taxon>
        <taxon>Paraneoptera</taxon>
        <taxon>Hemiptera</taxon>
        <taxon>Auchenorrhyncha</taxon>
        <taxon>Fulgoroidea</taxon>
        <taxon>Delphacidae</taxon>
        <taxon>Criomorphinae</taxon>
        <taxon>Laodelphax</taxon>
    </lineage>
</organism>
<evidence type="ECO:0000313" key="4">
    <source>
        <dbReference type="Proteomes" id="UP000291343"/>
    </source>
</evidence>
<evidence type="ECO:0000313" key="3">
    <source>
        <dbReference type="EMBL" id="RZF32714.1"/>
    </source>
</evidence>